<dbReference type="AlphaFoldDB" id="A0AB39VJW5"/>
<evidence type="ECO:0000256" key="1">
    <source>
        <dbReference type="ARBA" id="ARBA00004141"/>
    </source>
</evidence>
<dbReference type="Pfam" id="PF01926">
    <property type="entry name" value="MMR_HSR1"/>
    <property type="match status" value="1"/>
</dbReference>
<reference evidence="6" key="1">
    <citation type="submission" date="2024-07" db="EMBL/GenBank/DDBJ databases">
        <authorList>
            <person name="Li X.-J."/>
            <person name="Wang X."/>
        </authorList>
    </citation>
    <scope>NUCLEOTIDE SEQUENCE</scope>
    <source>
        <strain evidence="6">HSP-334</strain>
    </source>
</reference>
<gene>
    <name evidence="6" type="ORF">AB8B22_03870</name>
</gene>
<sequence length="422" mass="47118">MDVKEFKDLVEIESKETNENNQKVGTREEILKSLKGLMISNGAIIFDKEKEKNKEEKFFKSCSGKETVNIIISGKTGVGKSSLINYIFGKEVAKIGVGMPVTQEIKCYHLEKDNVNLYDTKGIEAEDYEQTLANIQDFLDEKQKSKDENEHIHIAWLCISEKSGRIETADVRLLDILENCGIPTIVVFTKRDTLKESEFVKKVIDEKILEKARAFVRVRNVKEMFEIDDEIVVLNPKGAQELLHETYKYISEGRQNAVKKAQTIILKERLETMAKEAADATNKYAFLAAGIGATPLPFPDSIALAALQTKMIIDINTIYRVDAGTHTFTDIAAALISITGIAQIGKLAANLLKIIPVIGWAANGAVAGSITGAIGLGYSEYLKNNVNNETGEIILDLDDLKENFLKYFNEFKNMKILNKNVK</sequence>
<comment type="subcellular location">
    <subcellularLocation>
        <location evidence="1">Membrane</location>
        <topology evidence="1">Multi-pass membrane protein</topology>
    </subcellularLocation>
</comment>
<keyword evidence="3" id="KW-1133">Transmembrane helix</keyword>
<dbReference type="CDD" id="cd00882">
    <property type="entry name" value="Ras_like_GTPase"/>
    <property type="match status" value="1"/>
</dbReference>
<dbReference type="SUPFAM" id="SSF52540">
    <property type="entry name" value="P-loop containing nucleoside triphosphate hydrolases"/>
    <property type="match status" value="1"/>
</dbReference>
<dbReference type="PANTHER" id="PTHR11649:SF13">
    <property type="entry name" value="ENGB-TYPE G DOMAIN-CONTAINING PROTEIN"/>
    <property type="match status" value="1"/>
</dbReference>
<feature type="domain" description="G" evidence="5">
    <location>
        <begin position="70"/>
        <end position="190"/>
    </location>
</feature>
<evidence type="ECO:0000256" key="3">
    <source>
        <dbReference type="ARBA" id="ARBA00022989"/>
    </source>
</evidence>
<dbReference type="KEGG" id="lrug:AB8B22_03870"/>
<dbReference type="InterPro" id="IPR021147">
    <property type="entry name" value="DUF697"/>
</dbReference>
<dbReference type="GO" id="GO:0016020">
    <property type="term" value="C:membrane"/>
    <property type="evidence" value="ECO:0007669"/>
    <property type="project" value="UniProtKB-SubCell"/>
</dbReference>
<dbReference type="RefSeq" id="WP_369711724.1">
    <property type="nucleotide sequence ID" value="NZ_CP165644.1"/>
</dbReference>
<proteinExistence type="predicted"/>
<evidence type="ECO:0000256" key="2">
    <source>
        <dbReference type="ARBA" id="ARBA00022692"/>
    </source>
</evidence>
<keyword evidence="4" id="KW-0472">Membrane</keyword>
<evidence type="ECO:0000313" key="6">
    <source>
        <dbReference type="EMBL" id="XDU67560.1"/>
    </source>
</evidence>
<accession>A0AB39VJW5</accession>
<dbReference type="InterPro" id="IPR006073">
    <property type="entry name" value="GTP-bd"/>
</dbReference>
<name>A0AB39VJW5_9FUSO</name>
<protein>
    <submittedName>
        <fullName evidence="6">YcjF family protein</fullName>
    </submittedName>
</protein>
<dbReference type="GO" id="GO:0005525">
    <property type="term" value="F:GTP binding"/>
    <property type="evidence" value="ECO:0007669"/>
    <property type="project" value="InterPro"/>
</dbReference>
<dbReference type="Pfam" id="PF05128">
    <property type="entry name" value="DUF697"/>
    <property type="match status" value="1"/>
</dbReference>
<dbReference type="InterPro" id="IPR027417">
    <property type="entry name" value="P-loop_NTPase"/>
</dbReference>
<evidence type="ECO:0000256" key="4">
    <source>
        <dbReference type="ARBA" id="ARBA00023136"/>
    </source>
</evidence>
<evidence type="ECO:0000259" key="5">
    <source>
        <dbReference type="Pfam" id="PF01926"/>
    </source>
</evidence>
<dbReference type="PANTHER" id="PTHR11649">
    <property type="entry name" value="MSS1/TRME-RELATED GTP-BINDING PROTEIN"/>
    <property type="match status" value="1"/>
</dbReference>
<dbReference type="Gene3D" id="3.40.50.300">
    <property type="entry name" value="P-loop containing nucleotide triphosphate hydrolases"/>
    <property type="match status" value="1"/>
</dbReference>
<organism evidence="6">
    <name type="scientific">Leptotrichia rugosa</name>
    <dbReference type="NCBI Taxonomy" id="3239302"/>
    <lineage>
        <taxon>Bacteria</taxon>
        <taxon>Fusobacteriati</taxon>
        <taxon>Fusobacteriota</taxon>
        <taxon>Fusobacteriia</taxon>
        <taxon>Fusobacteriales</taxon>
        <taxon>Leptotrichiaceae</taxon>
        <taxon>Leptotrichia</taxon>
    </lineage>
</organism>
<keyword evidence="2" id="KW-0812">Transmembrane</keyword>
<dbReference type="EMBL" id="CP165644">
    <property type="protein sequence ID" value="XDU67560.1"/>
    <property type="molecule type" value="Genomic_DNA"/>
</dbReference>